<accession>A0A9I9CPX4</accession>
<dbReference type="Gene3D" id="2.40.70.10">
    <property type="entry name" value="Acid Proteases"/>
    <property type="match status" value="1"/>
</dbReference>
<protein>
    <submittedName>
        <fullName evidence="1">Uncharacterized protein</fullName>
    </submittedName>
</protein>
<dbReference type="Gramene" id="MELO3C006731.2.1">
    <property type="protein sequence ID" value="MELO3C006731.2.1"/>
    <property type="gene ID" value="MELO3C006731.2"/>
</dbReference>
<dbReference type="AlphaFoldDB" id="A0A9I9CPX4"/>
<name>A0A9I9CPX4_CUCME</name>
<dbReference type="EnsemblPlants" id="MELO3C006731.2.1">
    <property type="protein sequence ID" value="MELO3C006731.2.1"/>
    <property type="gene ID" value="MELO3C006731.2"/>
</dbReference>
<reference evidence="1" key="1">
    <citation type="submission" date="2023-03" db="UniProtKB">
        <authorList>
            <consortium name="EnsemblPlants"/>
        </authorList>
    </citation>
    <scope>IDENTIFICATION</scope>
</reference>
<proteinExistence type="predicted"/>
<evidence type="ECO:0000313" key="1">
    <source>
        <dbReference type="EnsemblPlants" id="MELO3C006731.2.1"/>
    </source>
</evidence>
<organism evidence="1">
    <name type="scientific">Cucumis melo</name>
    <name type="common">Muskmelon</name>
    <dbReference type="NCBI Taxonomy" id="3656"/>
    <lineage>
        <taxon>Eukaryota</taxon>
        <taxon>Viridiplantae</taxon>
        <taxon>Streptophyta</taxon>
        <taxon>Embryophyta</taxon>
        <taxon>Tracheophyta</taxon>
        <taxon>Spermatophyta</taxon>
        <taxon>Magnoliopsida</taxon>
        <taxon>eudicotyledons</taxon>
        <taxon>Gunneridae</taxon>
        <taxon>Pentapetalae</taxon>
        <taxon>rosids</taxon>
        <taxon>fabids</taxon>
        <taxon>Cucurbitales</taxon>
        <taxon>Cucurbitaceae</taxon>
        <taxon>Benincaseae</taxon>
        <taxon>Cucumis</taxon>
    </lineage>
</organism>
<sequence>MNFCKLVTSTRRLVSKPNGLCGVSEPMLDTGATNNVIDPEEDKWLGLRTTRRSDTKIKIINVKPMRNIGWAWDVKTKVGGWQGELDFLIALCHVVRSEVDPTCGTWLNNMLALAK</sequence>
<dbReference type="InterPro" id="IPR021109">
    <property type="entry name" value="Peptidase_aspartic_dom_sf"/>
</dbReference>